<evidence type="ECO:0000256" key="2">
    <source>
        <dbReference type="SAM" id="SignalP"/>
    </source>
</evidence>
<dbReference type="RefSeq" id="WP_369234472.1">
    <property type="nucleotide sequence ID" value="NZ_CP163435.1"/>
</dbReference>
<dbReference type="Pfam" id="PF14016">
    <property type="entry name" value="DUF4232"/>
    <property type="match status" value="1"/>
</dbReference>
<accession>A0AB39PBJ3</accession>
<dbReference type="PROSITE" id="PS51257">
    <property type="entry name" value="PROKAR_LIPOPROTEIN"/>
    <property type="match status" value="1"/>
</dbReference>
<organism evidence="4">
    <name type="scientific">Streptomyces sp. R21</name>
    <dbReference type="NCBI Taxonomy" id="3238627"/>
    <lineage>
        <taxon>Bacteria</taxon>
        <taxon>Bacillati</taxon>
        <taxon>Actinomycetota</taxon>
        <taxon>Actinomycetes</taxon>
        <taxon>Kitasatosporales</taxon>
        <taxon>Streptomycetaceae</taxon>
        <taxon>Streptomyces</taxon>
    </lineage>
</organism>
<protein>
    <submittedName>
        <fullName evidence="4">DUF4232 domain-containing protein</fullName>
    </submittedName>
</protein>
<feature type="chain" id="PRO_5044187578" evidence="2">
    <location>
        <begin position="28"/>
        <end position="242"/>
    </location>
</feature>
<dbReference type="InterPro" id="IPR025326">
    <property type="entry name" value="DUF4232"/>
</dbReference>
<reference evidence="4" key="1">
    <citation type="submission" date="2024-07" db="EMBL/GenBank/DDBJ databases">
        <authorList>
            <person name="Yu S.T."/>
        </authorList>
    </citation>
    <scope>NUCLEOTIDE SEQUENCE</scope>
    <source>
        <strain evidence="4">R21</strain>
    </source>
</reference>
<feature type="compositionally biased region" description="Low complexity" evidence="1">
    <location>
        <begin position="36"/>
        <end position="55"/>
    </location>
</feature>
<dbReference type="AlphaFoldDB" id="A0AB39PBJ3"/>
<evidence type="ECO:0000313" key="4">
    <source>
        <dbReference type="EMBL" id="XDQ27216.1"/>
    </source>
</evidence>
<name>A0AB39PBJ3_9ACTN</name>
<keyword evidence="2" id="KW-0732">Signal</keyword>
<sequence>MRKHRTSHIRTLSLAAAALAAALSLTACNGSDDDAAGATSPTASDSASASASGSASGSGSGGASGGTAGTATGGSAGTSGGGSTSVPTKSTGKTGGGKSTGDKTGYGQACGSNDLTWSSKSETQAGGYVLVMAKAKPGIKCVLSGDLPVVAFGSDGTEAANAEQVVGEPVTLSGSTVAYAGVNPKTTNNNDGKELDSIIVSAAQDDPNPVSLKVGTITVDRPIVTNWHTSASAAVPGDGTDN</sequence>
<feature type="compositionally biased region" description="Gly residues" evidence="1">
    <location>
        <begin position="56"/>
        <end position="83"/>
    </location>
</feature>
<feature type="region of interest" description="Disordered" evidence="1">
    <location>
        <begin position="32"/>
        <end position="108"/>
    </location>
</feature>
<dbReference type="EMBL" id="CP163435">
    <property type="protein sequence ID" value="XDQ27216.1"/>
    <property type="molecule type" value="Genomic_DNA"/>
</dbReference>
<feature type="domain" description="DUF4232" evidence="3">
    <location>
        <begin position="110"/>
        <end position="227"/>
    </location>
</feature>
<evidence type="ECO:0000259" key="3">
    <source>
        <dbReference type="Pfam" id="PF14016"/>
    </source>
</evidence>
<evidence type="ECO:0000256" key="1">
    <source>
        <dbReference type="SAM" id="MobiDB-lite"/>
    </source>
</evidence>
<proteinExistence type="predicted"/>
<feature type="signal peptide" evidence="2">
    <location>
        <begin position="1"/>
        <end position="27"/>
    </location>
</feature>
<gene>
    <name evidence="4" type="ORF">AB5J56_21980</name>
</gene>